<dbReference type="Pfam" id="PF07501">
    <property type="entry name" value="G5"/>
    <property type="match status" value="1"/>
</dbReference>
<dbReference type="InterPro" id="IPR050570">
    <property type="entry name" value="Cell_wall_metabolism_enzyme"/>
</dbReference>
<dbReference type="InterPro" id="IPR011098">
    <property type="entry name" value="G5_dom"/>
</dbReference>
<keyword evidence="2" id="KW-1133">Transmembrane helix</keyword>
<dbReference type="CDD" id="cd12797">
    <property type="entry name" value="M23_peptidase"/>
    <property type="match status" value="1"/>
</dbReference>
<dbReference type="RefSeq" id="WP_092589128.1">
    <property type="nucleotide sequence ID" value="NZ_FMWL01000001.1"/>
</dbReference>
<dbReference type="Gene3D" id="2.20.230.10">
    <property type="entry name" value="Resuscitation-promoting factor rpfb"/>
    <property type="match status" value="1"/>
</dbReference>
<dbReference type="PANTHER" id="PTHR21666:SF270">
    <property type="entry name" value="MUREIN HYDROLASE ACTIVATOR ENVC"/>
    <property type="match status" value="1"/>
</dbReference>
<dbReference type="EMBL" id="FMWL01000001">
    <property type="protein sequence ID" value="SCZ76593.1"/>
    <property type="molecule type" value="Genomic_DNA"/>
</dbReference>
<dbReference type="AlphaFoldDB" id="A0A1G5RR88"/>
<feature type="domain" description="G5" evidence="3">
    <location>
        <begin position="269"/>
        <end position="349"/>
    </location>
</feature>
<sequence length="479" mass="52366">MQLKQIQKRIVKGFENSGEMLRRASGKTPKKLDSSVGNTADFDQHSRVNFLKRNRYATSAVAAMLLVAVSSVFTLESGAFSTEQTAEVQAPKQAILAMNYEEVSVSEKMPLIPGEKTEGAADLNEIVESSASFDAPFLKGYTVKIDGEEYGFFKSEREAQSVLDTLMAAYIADKDIVEAYFKETVEVAAARKEAGAFKAYSVPENAVEYIKRGTDQEKVHIVEAGENFWTISEKYQISVGDLEKANPEITPERLQIGTKVSLMVPVPLVTVCTVEKAIYTEQIAFETVYEEDSSAYQGVNKIAKSGEHGEREVVANIYRMNGLEMNREILNENILKEPTTKVVVKGTKVRPPTVGSGVLAKPVSRGTVTSPFGTRWGRRHNGIDIGLPTGSSIKAADGGTVIFSGYDGGYGYTVRISHGDGMVTVYAHNSKLQVKKGDKVYKGQQIALSGNSGSSTGPHLHFEVRIDGVPKNPLNFFKF</sequence>
<dbReference type="Pfam" id="PF01476">
    <property type="entry name" value="LysM"/>
    <property type="match status" value="1"/>
</dbReference>
<dbReference type="Proteomes" id="UP000199208">
    <property type="component" value="Unassembled WGS sequence"/>
</dbReference>
<dbReference type="SUPFAM" id="SSF54106">
    <property type="entry name" value="LysM domain"/>
    <property type="match status" value="1"/>
</dbReference>
<dbReference type="OrthoDB" id="9814460at2"/>
<dbReference type="InterPro" id="IPR018392">
    <property type="entry name" value="LysM"/>
</dbReference>
<dbReference type="InterPro" id="IPR016047">
    <property type="entry name" value="M23ase_b-sheet_dom"/>
</dbReference>
<keyword evidence="2" id="KW-0472">Membrane</keyword>
<dbReference type="PANTHER" id="PTHR21666">
    <property type="entry name" value="PEPTIDASE-RELATED"/>
    <property type="match status" value="1"/>
</dbReference>
<dbReference type="InterPro" id="IPR036779">
    <property type="entry name" value="LysM_dom_sf"/>
</dbReference>
<dbReference type="SMART" id="SM00257">
    <property type="entry name" value="LysM"/>
    <property type="match status" value="1"/>
</dbReference>
<dbReference type="CDD" id="cd00118">
    <property type="entry name" value="LysM"/>
    <property type="match status" value="1"/>
</dbReference>
<accession>A0A1G5RR88</accession>
<gene>
    <name evidence="5" type="ORF">SAMN03080599_00320</name>
</gene>
<keyword evidence="5" id="KW-0378">Hydrolase</keyword>
<dbReference type="GO" id="GO:0004222">
    <property type="term" value="F:metalloendopeptidase activity"/>
    <property type="evidence" value="ECO:0007669"/>
    <property type="project" value="TreeGrafter"/>
</dbReference>
<feature type="transmembrane region" description="Helical" evidence="2">
    <location>
        <begin position="56"/>
        <end position="75"/>
    </location>
</feature>
<keyword evidence="6" id="KW-1185">Reference proteome</keyword>
<dbReference type="SMART" id="SM01208">
    <property type="entry name" value="G5"/>
    <property type="match status" value="1"/>
</dbReference>
<protein>
    <submittedName>
        <fullName evidence="5">Murein DD-endopeptidase MepM and murein hydrolase activator NlpD, contain LysM domain</fullName>
    </submittedName>
</protein>
<keyword evidence="1" id="KW-0732">Signal</keyword>
<dbReference type="Gene3D" id="2.70.70.10">
    <property type="entry name" value="Glucose Permease (Domain IIA)"/>
    <property type="match status" value="1"/>
</dbReference>
<keyword evidence="2" id="KW-0812">Transmembrane</keyword>
<evidence type="ECO:0000313" key="6">
    <source>
        <dbReference type="Proteomes" id="UP000199208"/>
    </source>
</evidence>
<organism evidence="5 6">
    <name type="scientific">Acidaminobacter hydrogenoformans DSM 2784</name>
    <dbReference type="NCBI Taxonomy" id="1120920"/>
    <lineage>
        <taxon>Bacteria</taxon>
        <taxon>Bacillati</taxon>
        <taxon>Bacillota</taxon>
        <taxon>Clostridia</taxon>
        <taxon>Peptostreptococcales</taxon>
        <taxon>Acidaminobacteraceae</taxon>
        <taxon>Acidaminobacter</taxon>
    </lineage>
</organism>
<dbReference type="Pfam" id="PF01551">
    <property type="entry name" value="Peptidase_M23"/>
    <property type="match status" value="1"/>
</dbReference>
<reference evidence="5 6" key="1">
    <citation type="submission" date="2016-10" db="EMBL/GenBank/DDBJ databases">
        <authorList>
            <person name="de Groot N.N."/>
        </authorList>
    </citation>
    <scope>NUCLEOTIDE SEQUENCE [LARGE SCALE GENOMIC DNA]</scope>
    <source>
        <strain evidence="5 6">DSM 2784</strain>
    </source>
</reference>
<evidence type="ECO:0000313" key="5">
    <source>
        <dbReference type="EMBL" id="SCZ76593.1"/>
    </source>
</evidence>
<proteinExistence type="predicted"/>
<feature type="domain" description="LysM" evidence="4">
    <location>
        <begin position="218"/>
        <end position="262"/>
    </location>
</feature>
<evidence type="ECO:0000256" key="1">
    <source>
        <dbReference type="ARBA" id="ARBA00022729"/>
    </source>
</evidence>
<evidence type="ECO:0000259" key="3">
    <source>
        <dbReference type="PROSITE" id="PS51109"/>
    </source>
</evidence>
<evidence type="ECO:0000256" key="2">
    <source>
        <dbReference type="SAM" id="Phobius"/>
    </source>
</evidence>
<dbReference type="InterPro" id="IPR011055">
    <property type="entry name" value="Dup_hybrid_motif"/>
</dbReference>
<dbReference type="SUPFAM" id="SSF51261">
    <property type="entry name" value="Duplicated hybrid motif"/>
    <property type="match status" value="1"/>
</dbReference>
<dbReference type="PROSITE" id="PS51782">
    <property type="entry name" value="LYSM"/>
    <property type="match status" value="1"/>
</dbReference>
<dbReference type="Gene3D" id="3.10.350.10">
    <property type="entry name" value="LysM domain"/>
    <property type="match status" value="1"/>
</dbReference>
<evidence type="ECO:0000259" key="4">
    <source>
        <dbReference type="PROSITE" id="PS51782"/>
    </source>
</evidence>
<dbReference type="PROSITE" id="PS51109">
    <property type="entry name" value="G5"/>
    <property type="match status" value="1"/>
</dbReference>
<name>A0A1G5RR88_9FIRM</name>
<dbReference type="STRING" id="1120920.SAMN03080599_00320"/>